<gene>
    <name evidence="1" type="ORF">CGSHi3655_00971</name>
</gene>
<proteinExistence type="predicted"/>
<evidence type="ECO:0000313" key="2">
    <source>
        <dbReference type="Proteomes" id="UP000003185"/>
    </source>
</evidence>
<dbReference type="AlphaFoldDB" id="A0A0H3PKK5"/>
<keyword evidence="1" id="KW-0808">Transferase</keyword>
<protein>
    <submittedName>
        <fullName evidence="1">CMP-N-acetylneuraminate-beta-galactosamide-alpha-2, 3-sialyltransferase</fullName>
    </submittedName>
</protein>
<comment type="caution">
    <text evidence="1">The sequence shown here is derived from an EMBL/GenBank/DDBJ whole genome shotgun (WGS) entry which is preliminary data.</text>
</comment>
<reference evidence="1 2" key="1">
    <citation type="journal article" date="2007" name="Genome Biol.">
        <title>Characterization and modeling of the Haemophilus influenzae core and supragenomes based on the complete genomic sequences of Rd and 12 clinical nontypeable strains.</title>
        <authorList>
            <person name="Hogg J.S."/>
            <person name="Hu F.Z."/>
            <person name="Janto B."/>
            <person name="Boissy R."/>
            <person name="Hayes J."/>
            <person name="Keefe R."/>
            <person name="Post J.C."/>
            <person name="Ehrlich G.D."/>
        </authorList>
    </citation>
    <scope>NUCLEOTIDE SEQUENCE [LARGE SCALE GENOMIC DNA]</scope>
    <source>
        <strain evidence="2">NTHi 3655</strain>
    </source>
</reference>
<evidence type="ECO:0000313" key="1">
    <source>
        <dbReference type="EMBL" id="EDJ92327.1"/>
    </source>
</evidence>
<sequence>MNLILCCTPLQVLIARKIIELHPNEQFFGVMFGGVWDKKRTLYASKLAEVCSDSMNIDTGKDLKGFDFLKLMRQLKNKITHKGFDKVFLANLNSLWLQTYLSHVSFKELYTFDDGSDNIFPHPNLLREPDTFKYKLIKAFIGDKYSVNKLFKK</sequence>
<dbReference type="GO" id="GO:0016757">
    <property type="term" value="F:glycosyltransferase activity"/>
    <property type="evidence" value="ECO:0007669"/>
    <property type="project" value="UniProtKB-KW"/>
</dbReference>
<dbReference type="EMBL" id="AAZF01000009">
    <property type="protein sequence ID" value="EDJ92327.1"/>
    <property type="molecule type" value="Genomic_DNA"/>
</dbReference>
<dbReference type="InterPro" id="IPR012477">
    <property type="entry name" value="Glyco_transf_52"/>
</dbReference>
<dbReference type="Proteomes" id="UP000003185">
    <property type="component" value="Unassembled WGS sequence"/>
</dbReference>
<dbReference type="Gene3D" id="3.30.370.20">
    <property type="match status" value="1"/>
</dbReference>
<dbReference type="Pfam" id="PF07922">
    <property type="entry name" value="Glyco_transf_52"/>
    <property type="match status" value="1"/>
</dbReference>
<keyword evidence="1" id="KW-0328">Glycosyltransferase</keyword>
<name>A0A0H3PKK5_HAEI3</name>
<organism evidence="1 2">
    <name type="scientific">Haemophilus influenzae (strain NTHi 3655)</name>
    <dbReference type="NCBI Taxonomy" id="375177"/>
    <lineage>
        <taxon>Bacteria</taxon>
        <taxon>Pseudomonadati</taxon>
        <taxon>Pseudomonadota</taxon>
        <taxon>Gammaproteobacteria</taxon>
        <taxon>Pasteurellales</taxon>
        <taxon>Pasteurellaceae</taxon>
        <taxon>Haemophilus</taxon>
    </lineage>
</organism>
<accession>A0A0H3PKK5</accession>